<evidence type="ECO:0000256" key="1">
    <source>
        <dbReference type="ARBA" id="ARBA00004701"/>
    </source>
</evidence>
<evidence type="ECO:0000313" key="14">
    <source>
        <dbReference type="Proteomes" id="UP000183649"/>
    </source>
</evidence>
<feature type="binding site" evidence="11">
    <location>
        <position position="35"/>
    </location>
    <ligand>
        <name>NAD(+)</name>
        <dbReference type="ChEBI" id="CHEBI:57540"/>
    </ligand>
</feature>
<dbReference type="Gene3D" id="3.40.50.720">
    <property type="entry name" value="NAD(P)-binding Rossmann-like Domain"/>
    <property type="match status" value="2"/>
</dbReference>
<evidence type="ECO:0000259" key="12">
    <source>
        <dbReference type="SMART" id="SM00984"/>
    </source>
</evidence>
<dbReference type="PROSITE" id="PS51257">
    <property type="entry name" value="PROKAR_LIPOPROTEIN"/>
    <property type="match status" value="1"/>
</dbReference>
<protein>
    <recommendedName>
        <fullName evidence="4 8">UDP-glucose 6-dehydrogenase</fullName>
        <ecNumber evidence="3 8">1.1.1.22</ecNumber>
    </recommendedName>
</protein>
<dbReference type="SUPFAM" id="SSF51735">
    <property type="entry name" value="NAD(P)-binding Rossmann-fold domains"/>
    <property type="match status" value="1"/>
</dbReference>
<reference evidence="14" key="1">
    <citation type="submission" date="2015-08" db="EMBL/GenBank/DDBJ databases">
        <authorList>
            <person name="Varghese N."/>
        </authorList>
    </citation>
    <scope>NUCLEOTIDE SEQUENCE [LARGE SCALE GENOMIC DNA]</scope>
    <source>
        <strain evidence="14">DSM 18181</strain>
    </source>
</reference>
<dbReference type="Proteomes" id="UP000183649">
    <property type="component" value="Unassembled WGS sequence"/>
</dbReference>
<evidence type="ECO:0000313" key="13">
    <source>
        <dbReference type="EMBL" id="CUA96572.1"/>
    </source>
</evidence>
<evidence type="ECO:0000256" key="6">
    <source>
        <dbReference type="ARBA" id="ARBA00023027"/>
    </source>
</evidence>
<dbReference type="PANTHER" id="PTHR43750:SF3">
    <property type="entry name" value="UDP-GLUCOSE 6-DEHYDROGENASE TUAD"/>
    <property type="match status" value="1"/>
</dbReference>
<evidence type="ECO:0000256" key="4">
    <source>
        <dbReference type="ARBA" id="ARBA00015132"/>
    </source>
</evidence>
<dbReference type="InterPro" id="IPR014027">
    <property type="entry name" value="UDP-Glc/GDP-Man_DH_C"/>
</dbReference>
<feature type="domain" description="UDP-glucose/GDP-mannose dehydrogenase C-terminal" evidence="12">
    <location>
        <begin position="321"/>
        <end position="425"/>
    </location>
</feature>
<dbReference type="InterPro" id="IPR036291">
    <property type="entry name" value="NAD(P)-bd_dom_sf"/>
</dbReference>
<evidence type="ECO:0000256" key="10">
    <source>
        <dbReference type="PIRSR" id="PIRSR500134-2"/>
    </source>
</evidence>
<dbReference type="RefSeq" id="WP_055450336.1">
    <property type="nucleotide sequence ID" value="NZ_CYHF01000004.1"/>
</dbReference>
<dbReference type="EC" id="1.1.1.22" evidence="3 8"/>
<evidence type="ECO:0000256" key="9">
    <source>
        <dbReference type="PIRSR" id="PIRSR500134-1"/>
    </source>
</evidence>
<feature type="binding site" evidence="11">
    <location>
        <position position="122"/>
    </location>
    <ligand>
        <name>NAD(+)</name>
        <dbReference type="ChEBI" id="CHEBI:57540"/>
    </ligand>
</feature>
<dbReference type="GO" id="GO:0006065">
    <property type="term" value="P:UDP-glucuronate biosynthetic process"/>
    <property type="evidence" value="ECO:0007669"/>
    <property type="project" value="UniProtKB-UniPathway"/>
</dbReference>
<dbReference type="EMBL" id="CYHF01000004">
    <property type="protein sequence ID" value="CUA96572.1"/>
    <property type="molecule type" value="Genomic_DNA"/>
</dbReference>
<evidence type="ECO:0000256" key="3">
    <source>
        <dbReference type="ARBA" id="ARBA00012954"/>
    </source>
</evidence>
<keyword evidence="6 8" id="KW-0520">NAD</keyword>
<dbReference type="NCBIfam" id="TIGR03026">
    <property type="entry name" value="NDP-sugDHase"/>
    <property type="match status" value="1"/>
</dbReference>
<dbReference type="GO" id="GO:0003979">
    <property type="term" value="F:UDP-glucose 6-dehydrogenase activity"/>
    <property type="evidence" value="ECO:0007669"/>
    <property type="project" value="UniProtKB-EC"/>
</dbReference>
<comment type="pathway">
    <text evidence="1">Nucleotide-sugar biosynthesis; UDP-alpha-D-glucuronate biosynthesis; UDP-alpha-D-glucuronate from UDP-alpha-D-glucose: step 1/1.</text>
</comment>
<dbReference type="Pfam" id="PF00984">
    <property type="entry name" value="UDPG_MGDP_dh"/>
    <property type="match status" value="1"/>
</dbReference>
<dbReference type="GO" id="GO:0051287">
    <property type="term" value="F:NAD binding"/>
    <property type="evidence" value="ECO:0007669"/>
    <property type="project" value="InterPro"/>
</dbReference>
<feature type="binding site" evidence="11">
    <location>
        <position position="270"/>
    </location>
    <ligand>
        <name>NAD(+)</name>
        <dbReference type="ChEBI" id="CHEBI:57540"/>
    </ligand>
</feature>
<dbReference type="Gene3D" id="1.20.5.100">
    <property type="entry name" value="Cytochrome c1, transmembrane anchor, C-terminal"/>
    <property type="match status" value="1"/>
</dbReference>
<feature type="binding site" evidence="10">
    <location>
        <begin position="156"/>
        <end position="159"/>
    </location>
    <ligand>
        <name>substrate</name>
    </ligand>
</feature>
<keyword evidence="14" id="KW-1185">Reference proteome</keyword>
<dbReference type="SMART" id="SM00984">
    <property type="entry name" value="UDPG_MGDP_dh_C"/>
    <property type="match status" value="1"/>
</dbReference>
<proteinExistence type="inferred from homology"/>
<evidence type="ECO:0000256" key="8">
    <source>
        <dbReference type="PIRNR" id="PIRNR000124"/>
    </source>
</evidence>
<dbReference type="InterPro" id="IPR036220">
    <property type="entry name" value="UDP-Glc/GDP-Man_DH_C_sf"/>
</dbReference>
<evidence type="ECO:0000256" key="11">
    <source>
        <dbReference type="PIRSR" id="PIRSR500134-3"/>
    </source>
</evidence>
<dbReference type="InterPro" id="IPR014026">
    <property type="entry name" value="UDP-Glc/GDP-Man_DH_dimer"/>
</dbReference>
<dbReference type="STRING" id="339866.GCA_001418255_01430"/>
<name>A0A0K6HZY7_9BURK</name>
<dbReference type="SUPFAM" id="SSF48179">
    <property type="entry name" value="6-phosphogluconate dehydrogenase C-terminal domain-like"/>
    <property type="match status" value="1"/>
</dbReference>
<feature type="binding site" evidence="10">
    <location>
        <position position="211"/>
    </location>
    <ligand>
        <name>substrate</name>
    </ligand>
</feature>
<evidence type="ECO:0000256" key="2">
    <source>
        <dbReference type="ARBA" id="ARBA00006601"/>
    </source>
</evidence>
<dbReference type="Pfam" id="PF03720">
    <property type="entry name" value="UDPG_MGDP_dh_C"/>
    <property type="match status" value="1"/>
</dbReference>
<dbReference type="PIRSF" id="PIRSF000124">
    <property type="entry name" value="UDPglc_GDPman_dh"/>
    <property type="match status" value="1"/>
</dbReference>
<dbReference type="OrthoDB" id="9803238at2"/>
<sequence length="441" mass="47490">MRVTVVGAGYVGLVTAACFADVGNQVVCIERDPARLSALRDRAEVPFYEPGLSDLVRRNIEQGRLTLSPSIAEGLPGSQVCFIAVGTPSLPNGQADLSQVEGAATEIGRAMTGPLVVVQKSTAPVGTIPKVRALVEAELTARGASHRLGVVSNPEFLKEGSAIEDFTRGDRIVLGSDDPQAIATMRELYRPFNRNHEKIMVMDAASAELTKYAANAMLATRISFMNELARIAEAVGADIEQIRKGIGVDHRIGSHFLYAGAGYGGSCFPKDVKALAHTARELGLQAELVEAVDAVNQRQKLRLFEKIGDHYQGALAGKTFAIWGLAFKPNTDDMRDAPSLDLITALLQVGAKVRAWDPVAVDMARRLLPEHPALTFAADMRATLDGADALAVITEWHAFRSPDFTALAATLHDCVVFDGRNIWDPEFVRASGLRYYGIGRG</sequence>
<dbReference type="UniPathway" id="UPA00038">
    <property type="reaction ID" value="UER00491"/>
</dbReference>
<dbReference type="SUPFAM" id="SSF52413">
    <property type="entry name" value="UDP-glucose/GDP-mannose dehydrogenase C-terminal domain"/>
    <property type="match status" value="1"/>
</dbReference>
<dbReference type="InterPro" id="IPR001732">
    <property type="entry name" value="UDP-Glc/GDP-Man_DH_N"/>
</dbReference>
<dbReference type="PANTHER" id="PTHR43750">
    <property type="entry name" value="UDP-GLUCOSE 6-DEHYDROGENASE TUAD"/>
    <property type="match status" value="1"/>
</dbReference>
<organism evidence="13 14">
    <name type="scientific">Thiomonas bhubaneswarensis</name>
    <dbReference type="NCBI Taxonomy" id="339866"/>
    <lineage>
        <taxon>Bacteria</taxon>
        <taxon>Pseudomonadati</taxon>
        <taxon>Pseudomonadota</taxon>
        <taxon>Betaproteobacteria</taxon>
        <taxon>Burkholderiales</taxon>
        <taxon>Thiomonas</taxon>
    </lineage>
</organism>
<accession>A0A0K6HZY7</accession>
<comment type="similarity">
    <text evidence="2 8">Belongs to the UDP-glucose/GDP-mannose dehydrogenase family.</text>
</comment>
<feature type="binding site" evidence="11">
    <location>
        <position position="159"/>
    </location>
    <ligand>
        <name>NAD(+)</name>
        <dbReference type="ChEBI" id="CHEBI:57540"/>
    </ligand>
</feature>
<dbReference type="AlphaFoldDB" id="A0A0K6HZY7"/>
<feature type="binding site" evidence="10">
    <location>
        <begin position="256"/>
        <end position="260"/>
    </location>
    <ligand>
        <name>substrate</name>
    </ligand>
</feature>
<evidence type="ECO:0000256" key="5">
    <source>
        <dbReference type="ARBA" id="ARBA00023002"/>
    </source>
</evidence>
<feature type="binding site" evidence="10">
    <location>
        <position position="328"/>
    </location>
    <ligand>
        <name>substrate</name>
    </ligand>
</feature>
<dbReference type="GO" id="GO:0000271">
    <property type="term" value="P:polysaccharide biosynthetic process"/>
    <property type="evidence" value="ECO:0007669"/>
    <property type="project" value="InterPro"/>
</dbReference>
<keyword evidence="5 8" id="KW-0560">Oxidoreductase</keyword>
<feature type="binding site" evidence="10">
    <location>
        <position position="264"/>
    </location>
    <ligand>
        <name>substrate</name>
    </ligand>
</feature>
<dbReference type="Pfam" id="PF03721">
    <property type="entry name" value="UDPG_MGDP_dh_N"/>
    <property type="match status" value="1"/>
</dbReference>
<dbReference type="InterPro" id="IPR008927">
    <property type="entry name" value="6-PGluconate_DH-like_C_sf"/>
</dbReference>
<feature type="active site" description="Nucleophile" evidence="9">
    <location>
        <position position="267"/>
    </location>
</feature>
<dbReference type="PIRSF" id="PIRSF500134">
    <property type="entry name" value="UDPglc_DH_bac"/>
    <property type="match status" value="1"/>
</dbReference>
<gene>
    <name evidence="13" type="ORF">Ga0061069_104200</name>
</gene>
<dbReference type="InterPro" id="IPR017476">
    <property type="entry name" value="UDP-Glc/GDP-Man"/>
</dbReference>
<evidence type="ECO:0000256" key="7">
    <source>
        <dbReference type="ARBA" id="ARBA00047473"/>
    </source>
</evidence>
<comment type="catalytic activity">
    <reaction evidence="7 8">
        <text>UDP-alpha-D-glucose + 2 NAD(+) + H2O = UDP-alpha-D-glucuronate + 2 NADH + 3 H(+)</text>
        <dbReference type="Rhea" id="RHEA:23596"/>
        <dbReference type="ChEBI" id="CHEBI:15377"/>
        <dbReference type="ChEBI" id="CHEBI:15378"/>
        <dbReference type="ChEBI" id="CHEBI:57540"/>
        <dbReference type="ChEBI" id="CHEBI:57945"/>
        <dbReference type="ChEBI" id="CHEBI:58052"/>
        <dbReference type="ChEBI" id="CHEBI:58885"/>
        <dbReference type="EC" id="1.1.1.22"/>
    </reaction>
</comment>
<feature type="binding site" evidence="11">
    <location>
        <position position="87"/>
    </location>
    <ligand>
        <name>NAD(+)</name>
        <dbReference type="ChEBI" id="CHEBI:57540"/>
    </ligand>
</feature>
<feature type="binding site" evidence="11">
    <location>
        <position position="335"/>
    </location>
    <ligand>
        <name>NAD(+)</name>
        <dbReference type="ChEBI" id="CHEBI:57540"/>
    </ligand>
</feature>
<dbReference type="InterPro" id="IPR028357">
    <property type="entry name" value="UDPglc_DH_bac"/>
</dbReference>